<proteinExistence type="predicted"/>
<organism evidence="1 2">
    <name type="scientific">Aspergillus melleus</name>
    <dbReference type="NCBI Taxonomy" id="138277"/>
    <lineage>
        <taxon>Eukaryota</taxon>
        <taxon>Fungi</taxon>
        <taxon>Dikarya</taxon>
        <taxon>Ascomycota</taxon>
        <taxon>Pezizomycotina</taxon>
        <taxon>Eurotiomycetes</taxon>
        <taxon>Eurotiomycetidae</taxon>
        <taxon>Eurotiales</taxon>
        <taxon>Aspergillaceae</taxon>
        <taxon>Aspergillus</taxon>
        <taxon>Aspergillus subgen. Circumdati</taxon>
    </lineage>
</organism>
<sequence>MHIYRRQARNLAWYDDDGEPSSHNPFKKFRAHPRRSNSIQLENRLTPVRTAGDVRLSEERRRRRDMTDGLHGPGHADTYPPESAGTDRIGEADSVEKAGPEPSMRSNEPINVSYGDGDGMDVDEDGKPRKRRTFASAFGDNDVEMSRDSSDDPKGVADKQKFTAVGQFKATVLNSWINVLLLAAPAGIALNYVNVDPVAVFVVNFIAIIPLAAMLSYATEEIALRTGETIGGLLNASFGNAVELIVAIIALVDKQVIIVQTSLIGSMLSNLLLVMGMCFFFGGVNRLEQHFNPVVAQTAASLLALAVASLIIPTAFHEWSEAGDIAVAQLSRGTSVIMLVVYGCYLFFQLKSHTEIYNRPSPKVEKRRVKVAGGDASRGIAQIGKMSATMAGQNAQQMELQDPGDEPEEPQLSIFVALLTLTISTVLVALCAEFMVNSIDAITERGGISETFVGLILLPIVGNAAEHATAVTVACKDKMDLAIGVAVGSSMQIALLVLPLIIVIGWCMGLDQMTLYFDAFQVILLFVSVLLVNYLIADGKSHWLEGVLLMMMYLIIAVAAWYYPTKEGQKVA</sequence>
<keyword evidence="2" id="KW-1185">Reference proteome</keyword>
<comment type="caution">
    <text evidence="1">The sequence shown here is derived from an EMBL/GenBank/DDBJ whole genome shotgun (WGS) entry which is preliminary data.</text>
</comment>
<gene>
    <name evidence="1" type="ORF">N8T08_001675</name>
</gene>
<protein>
    <submittedName>
        <fullName evidence="1">Uncharacterized protein</fullName>
    </submittedName>
</protein>
<reference evidence="1 2" key="1">
    <citation type="journal article" date="2023" name="ACS Omega">
        <title>Identification of the Neoaspergillic Acid Biosynthesis Gene Cluster by Establishing an In Vitro CRISPR-Ribonucleoprotein Genetic System in Aspergillus melleus.</title>
        <authorList>
            <person name="Yuan B."/>
            <person name="Grau M.F."/>
            <person name="Murata R.M."/>
            <person name="Torok T."/>
            <person name="Venkateswaran K."/>
            <person name="Stajich J.E."/>
            <person name="Wang C.C.C."/>
        </authorList>
    </citation>
    <scope>NUCLEOTIDE SEQUENCE [LARGE SCALE GENOMIC DNA]</scope>
    <source>
        <strain evidence="1 2">IMV 1140</strain>
    </source>
</reference>
<evidence type="ECO:0000313" key="1">
    <source>
        <dbReference type="EMBL" id="KAK1138935.1"/>
    </source>
</evidence>
<dbReference type="Proteomes" id="UP001177260">
    <property type="component" value="Unassembled WGS sequence"/>
</dbReference>
<accession>A0ACC3AN98</accession>
<dbReference type="EMBL" id="JAOPJF010000123">
    <property type="protein sequence ID" value="KAK1138935.1"/>
    <property type="molecule type" value="Genomic_DNA"/>
</dbReference>
<name>A0ACC3AN98_9EURO</name>
<evidence type="ECO:0000313" key="2">
    <source>
        <dbReference type="Proteomes" id="UP001177260"/>
    </source>
</evidence>